<protein>
    <submittedName>
        <fullName evidence="11">ABC transporter</fullName>
    </submittedName>
</protein>
<dbReference type="InterPro" id="IPR036640">
    <property type="entry name" value="ABC1_TM_sf"/>
</dbReference>
<gene>
    <name evidence="11" type="ORF">EJ08DRAFT_592829</name>
</gene>
<evidence type="ECO:0000256" key="8">
    <source>
        <dbReference type="SAM" id="Phobius"/>
    </source>
</evidence>
<evidence type="ECO:0000256" key="1">
    <source>
        <dbReference type="ARBA" id="ARBA00004141"/>
    </source>
</evidence>
<keyword evidence="12" id="KW-1185">Reference proteome</keyword>
<dbReference type="InterPro" id="IPR050173">
    <property type="entry name" value="ABC_transporter_C-like"/>
</dbReference>
<feature type="transmembrane region" description="Helical" evidence="8">
    <location>
        <begin position="151"/>
        <end position="172"/>
    </location>
</feature>
<feature type="transmembrane region" description="Helical" evidence="8">
    <location>
        <begin position="66"/>
        <end position="89"/>
    </location>
</feature>
<dbReference type="InterPro" id="IPR003593">
    <property type="entry name" value="AAA+_ATPase"/>
</dbReference>
<dbReference type="Gene3D" id="1.20.1560.10">
    <property type="entry name" value="ABC transporter type 1, transmembrane domain"/>
    <property type="match status" value="1"/>
</dbReference>
<evidence type="ECO:0000256" key="2">
    <source>
        <dbReference type="ARBA" id="ARBA00022448"/>
    </source>
</evidence>
<dbReference type="PANTHER" id="PTHR24223:SF399">
    <property type="entry name" value="ABC TRANSPORTER ATNG"/>
    <property type="match status" value="1"/>
</dbReference>
<dbReference type="InterPro" id="IPR011527">
    <property type="entry name" value="ABC1_TM_dom"/>
</dbReference>
<evidence type="ECO:0000256" key="6">
    <source>
        <dbReference type="ARBA" id="ARBA00022989"/>
    </source>
</evidence>
<dbReference type="GO" id="GO:0005524">
    <property type="term" value="F:ATP binding"/>
    <property type="evidence" value="ECO:0007669"/>
    <property type="project" value="UniProtKB-KW"/>
</dbReference>
<evidence type="ECO:0000259" key="10">
    <source>
        <dbReference type="PROSITE" id="PS50929"/>
    </source>
</evidence>
<dbReference type="SUPFAM" id="SSF90123">
    <property type="entry name" value="ABC transporter transmembrane region"/>
    <property type="match status" value="1"/>
</dbReference>
<dbReference type="CDD" id="cd18579">
    <property type="entry name" value="ABC_6TM_ABCC_D1"/>
    <property type="match status" value="1"/>
</dbReference>
<comment type="caution">
    <text evidence="11">The sequence shown here is derived from an EMBL/GenBank/DDBJ whole genome shotgun (WGS) entry which is preliminary data.</text>
</comment>
<dbReference type="PANTHER" id="PTHR24223">
    <property type="entry name" value="ATP-BINDING CASSETTE SUB-FAMILY C"/>
    <property type="match status" value="1"/>
</dbReference>
<feature type="transmembrane region" description="Helical" evidence="8">
    <location>
        <begin position="305"/>
        <end position="324"/>
    </location>
</feature>
<dbReference type="SUPFAM" id="SSF52540">
    <property type="entry name" value="P-loop containing nucleoside triphosphate hydrolases"/>
    <property type="match status" value="1"/>
</dbReference>
<keyword evidence="4" id="KW-0547">Nucleotide-binding</keyword>
<dbReference type="OrthoDB" id="6500128at2759"/>
<keyword evidence="7 8" id="KW-0472">Membrane</keyword>
<sequence length="923" mass="102799">MSPACELVRDQAFGPAVQCADQFDFTLYFEQAIMDVGFSGLFLLVVPFRIYYLWGSSIKCSTSPIYSIKIAASLLSLGVELACFVLWVMNPLTHASIAAGVLEFVTSLVVVGLVSYEYTRTSRPSTITSLYLLSSAATRAVQVRTLSMRDYVSALTGLIASSLATKLFLLLWEAWPKNKYLLPLEDPFGPEEVSGVFNRTFFWWLNPLFLRGNKHILAYSDLYPLDHSFHASSLQKRMHKAWAKFEHKGPMGFLYAYFYCFRWELLQTIFPRSCVIALGYAQTFLITATIAYLQQRDSERDVRHAYGLIAAAAVIYGGLAFANVKFTQKVFRIITSFRGATCSLIFAKSLLKKAGHSDLAAVTLMSTDVDRMTMGLQLLVEVWAQLLSVGIGVWLLWRQLGPVAVAPILVTLLCFFVQSYISKFMGFRQARWVAAIQRRIGIASSTLRSMKAIKLSGLVDSLADLLQSERVRELKLARHYRILNVWVQVVIQTPTIFSALVVFAAYAIEVKIKGSPPLTTSQAFTSLAIISLLTTPAAILLATIPMVAAAYGCVKRIEKFLNSPDFDDQRIMSRPKSSHPFSFDKHNGDIDDASSIDSDGVALSTTNLMFGPSTEKTEKVEKSTGDPITFEAKIGTLSTVLGPVGCGKSTFLRTILNEIKPTSGSVSITSPFVGYCAQTPWLPNGKVRDIIVGPNKFDEAFYRSVLETCALEEDFRNMPEDDLTLIGSRGIVLSGGQKHRLSLARALYSRCTVLVLDDFLSSLDSKTQDFIAERLLARDGYIRRHGCTVLLATHITKYVQLSDNLLVMGPGGTVEYCGPPDKWPSKRVTTEDETKKESEDKATDLIKVQSVRKMEYRKDKAQVEVRSEDVKRQTGDFGVWVYYSKSMGWMPIVLALVFMITSVFCINFPSKLLHFLPDISPAF</sequence>
<feature type="domain" description="ABC transporter" evidence="9">
    <location>
        <begin position="603"/>
        <end position="836"/>
    </location>
</feature>
<dbReference type="GO" id="GO:0016020">
    <property type="term" value="C:membrane"/>
    <property type="evidence" value="ECO:0007669"/>
    <property type="project" value="UniProtKB-SubCell"/>
</dbReference>
<dbReference type="EMBL" id="MU007059">
    <property type="protein sequence ID" value="KAF2427512.1"/>
    <property type="molecule type" value="Genomic_DNA"/>
</dbReference>
<feature type="transmembrane region" description="Helical" evidence="8">
    <location>
        <begin position="528"/>
        <end position="554"/>
    </location>
</feature>
<feature type="transmembrane region" description="Helical" evidence="8">
    <location>
        <begin position="32"/>
        <end position="54"/>
    </location>
</feature>
<dbReference type="InterPro" id="IPR044746">
    <property type="entry name" value="ABCC_6TM_D1"/>
</dbReference>
<name>A0A9P4NM82_9PEZI</name>
<dbReference type="Pfam" id="PF00664">
    <property type="entry name" value="ABC_membrane"/>
    <property type="match status" value="1"/>
</dbReference>
<evidence type="ECO:0000313" key="11">
    <source>
        <dbReference type="EMBL" id="KAF2427512.1"/>
    </source>
</evidence>
<dbReference type="SMART" id="SM00382">
    <property type="entry name" value="AAA"/>
    <property type="match status" value="1"/>
</dbReference>
<dbReference type="Proteomes" id="UP000800235">
    <property type="component" value="Unassembled WGS sequence"/>
</dbReference>
<feature type="domain" description="ABC transmembrane type-1" evidence="10">
    <location>
        <begin position="274"/>
        <end position="549"/>
    </location>
</feature>
<evidence type="ECO:0000313" key="12">
    <source>
        <dbReference type="Proteomes" id="UP000800235"/>
    </source>
</evidence>
<dbReference type="InterPro" id="IPR003439">
    <property type="entry name" value="ABC_transporter-like_ATP-bd"/>
</dbReference>
<accession>A0A9P4NM82</accession>
<feature type="transmembrane region" description="Helical" evidence="8">
    <location>
        <begin position="403"/>
        <end position="421"/>
    </location>
</feature>
<dbReference type="Gene3D" id="3.40.50.300">
    <property type="entry name" value="P-loop containing nucleotide triphosphate hydrolases"/>
    <property type="match status" value="1"/>
</dbReference>
<keyword evidence="6 8" id="KW-1133">Transmembrane helix</keyword>
<dbReference type="AlphaFoldDB" id="A0A9P4NM82"/>
<evidence type="ECO:0000256" key="4">
    <source>
        <dbReference type="ARBA" id="ARBA00022741"/>
    </source>
</evidence>
<keyword evidence="2" id="KW-0813">Transport</keyword>
<feature type="transmembrane region" description="Helical" evidence="8">
    <location>
        <begin position="95"/>
        <end position="116"/>
    </location>
</feature>
<dbReference type="InterPro" id="IPR027417">
    <property type="entry name" value="P-loop_NTPase"/>
</dbReference>
<reference evidence="11" key="1">
    <citation type="journal article" date="2020" name="Stud. Mycol.">
        <title>101 Dothideomycetes genomes: a test case for predicting lifestyles and emergence of pathogens.</title>
        <authorList>
            <person name="Haridas S."/>
            <person name="Albert R."/>
            <person name="Binder M."/>
            <person name="Bloem J."/>
            <person name="Labutti K."/>
            <person name="Salamov A."/>
            <person name="Andreopoulos B."/>
            <person name="Baker S."/>
            <person name="Barry K."/>
            <person name="Bills G."/>
            <person name="Bluhm B."/>
            <person name="Cannon C."/>
            <person name="Castanera R."/>
            <person name="Culley D."/>
            <person name="Daum C."/>
            <person name="Ezra D."/>
            <person name="Gonzalez J."/>
            <person name="Henrissat B."/>
            <person name="Kuo A."/>
            <person name="Liang C."/>
            <person name="Lipzen A."/>
            <person name="Lutzoni F."/>
            <person name="Magnuson J."/>
            <person name="Mondo S."/>
            <person name="Nolan M."/>
            <person name="Ohm R."/>
            <person name="Pangilinan J."/>
            <person name="Park H.-J."/>
            <person name="Ramirez L."/>
            <person name="Alfaro M."/>
            <person name="Sun H."/>
            <person name="Tritt A."/>
            <person name="Yoshinaga Y."/>
            <person name="Zwiers L.-H."/>
            <person name="Turgeon B."/>
            <person name="Goodwin S."/>
            <person name="Spatafora J."/>
            <person name="Crous P."/>
            <person name="Grigoriev I."/>
        </authorList>
    </citation>
    <scope>NUCLEOTIDE SEQUENCE</scope>
    <source>
        <strain evidence="11">CBS 130266</strain>
    </source>
</reference>
<proteinExistence type="predicted"/>
<dbReference type="PROSITE" id="PS50893">
    <property type="entry name" value="ABC_TRANSPORTER_2"/>
    <property type="match status" value="1"/>
</dbReference>
<organism evidence="11 12">
    <name type="scientific">Tothia fuscella</name>
    <dbReference type="NCBI Taxonomy" id="1048955"/>
    <lineage>
        <taxon>Eukaryota</taxon>
        <taxon>Fungi</taxon>
        <taxon>Dikarya</taxon>
        <taxon>Ascomycota</taxon>
        <taxon>Pezizomycotina</taxon>
        <taxon>Dothideomycetes</taxon>
        <taxon>Pleosporomycetidae</taxon>
        <taxon>Venturiales</taxon>
        <taxon>Cylindrosympodiaceae</taxon>
        <taxon>Tothia</taxon>
    </lineage>
</organism>
<evidence type="ECO:0000259" key="9">
    <source>
        <dbReference type="PROSITE" id="PS50893"/>
    </source>
</evidence>
<feature type="transmembrane region" description="Helical" evidence="8">
    <location>
        <begin position="482"/>
        <end position="508"/>
    </location>
</feature>
<dbReference type="GO" id="GO:0140359">
    <property type="term" value="F:ABC-type transporter activity"/>
    <property type="evidence" value="ECO:0007669"/>
    <property type="project" value="InterPro"/>
</dbReference>
<evidence type="ECO:0000256" key="7">
    <source>
        <dbReference type="ARBA" id="ARBA00023136"/>
    </source>
</evidence>
<keyword evidence="5" id="KW-0067">ATP-binding</keyword>
<keyword evidence="3 8" id="KW-0812">Transmembrane</keyword>
<dbReference type="InterPro" id="IPR056227">
    <property type="entry name" value="TMD0_ABC"/>
</dbReference>
<feature type="transmembrane region" description="Helical" evidence="8">
    <location>
        <begin position="372"/>
        <end position="397"/>
    </location>
</feature>
<dbReference type="Pfam" id="PF00005">
    <property type="entry name" value="ABC_tran"/>
    <property type="match status" value="1"/>
</dbReference>
<feature type="transmembrane region" description="Helical" evidence="8">
    <location>
        <begin position="889"/>
        <end position="909"/>
    </location>
</feature>
<dbReference type="PROSITE" id="PS50929">
    <property type="entry name" value="ABC_TM1F"/>
    <property type="match status" value="1"/>
</dbReference>
<dbReference type="GO" id="GO:0016887">
    <property type="term" value="F:ATP hydrolysis activity"/>
    <property type="evidence" value="ECO:0007669"/>
    <property type="project" value="InterPro"/>
</dbReference>
<feature type="transmembrane region" description="Helical" evidence="8">
    <location>
        <begin position="269"/>
        <end position="293"/>
    </location>
</feature>
<dbReference type="FunFam" id="1.20.1560.10:FF:000055">
    <property type="entry name" value="ABC multidrug transporter (Eurofung)"/>
    <property type="match status" value="1"/>
</dbReference>
<evidence type="ECO:0000256" key="3">
    <source>
        <dbReference type="ARBA" id="ARBA00022692"/>
    </source>
</evidence>
<comment type="subcellular location">
    <subcellularLocation>
        <location evidence="1">Membrane</location>
        <topology evidence="1">Multi-pass membrane protein</topology>
    </subcellularLocation>
</comment>
<dbReference type="Pfam" id="PF24357">
    <property type="entry name" value="TMD0_ABC"/>
    <property type="match status" value="1"/>
</dbReference>
<evidence type="ECO:0000256" key="5">
    <source>
        <dbReference type="ARBA" id="ARBA00022840"/>
    </source>
</evidence>